<evidence type="ECO:0000313" key="3">
    <source>
        <dbReference type="Proteomes" id="UP000310314"/>
    </source>
</evidence>
<dbReference type="AlphaFoldDB" id="A0A5S3PTD3"/>
<name>A0A5S3PTD3_9FLAO</name>
<organism evidence="2 3">
    <name type="scientific">Maribacter algarum</name>
    <name type="common">ex Zhang et al. 2020</name>
    <dbReference type="NCBI Taxonomy" id="2578118"/>
    <lineage>
        <taxon>Bacteria</taxon>
        <taxon>Pseudomonadati</taxon>
        <taxon>Bacteroidota</taxon>
        <taxon>Flavobacteriia</taxon>
        <taxon>Flavobacteriales</taxon>
        <taxon>Flavobacteriaceae</taxon>
        <taxon>Maribacter</taxon>
    </lineage>
</organism>
<reference evidence="2 3" key="1">
    <citation type="submission" date="2019-05" db="EMBL/GenBank/DDBJ databases">
        <authorList>
            <person name="Zhang J.-Y."/>
            <person name="Feg X."/>
            <person name="Du Z.-J."/>
        </authorList>
    </citation>
    <scope>NUCLEOTIDE SEQUENCE [LARGE SCALE GENOMIC DNA]</scope>
    <source>
        <strain evidence="2 3">RZ26</strain>
    </source>
</reference>
<sequence length="64" mass="7359">MNKYISLIIGILAVANLIYGFIVNQTQAAIFGMEVDIWTYRAVWAAIAVYSFYDFYRKNRLGNS</sequence>
<proteinExistence type="predicted"/>
<protein>
    <submittedName>
        <fullName evidence="2">Uncharacterized protein</fullName>
    </submittedName>
</protein>
<evidence type="ECO:0000256" key="1">
    <source>
        <dbReference type="SAM" id="Phobius"/>
    </source>
</evidence>
<keyword evidence="3" id="KW-1185">Reference proteome</keyword>
<dbReference type="RefSeq" id="WP_138658155.1">
    <property type="nucleotide sequence ID" value="NZ_VATY01000002.1"/>
</dbReference>
<dbReference type="EMBL" id="VATY01000002">
    <property type="protein sequence ID" value="TMM57173.1"/>
    <property type="molecule type" value="Genomic_DNA"/>
</dbReference>
<evidence type="ECO:0000313" key="2">
    <source>
        <dbReference type="EMBL" id="TMM57173.1"/>
    </source>
</evidence>
<feature type="transmembrane region" description="Helical" evidence="1">
    <location>
        <begin position="38"/>
        <end position="56"/>
    </location>
</feature>
<comment type="caution">
    <text evidence="2">The sequence shown here is derived from an EMBL/GenBank/DDBJ whole genome shotgun (WGS) entry which is preliminary data.</text>
</comment>
<keyword evidence="1" id="KW-0472">Membrane</keyword>
<keyword evidence="1" id="KW-0812">Transmembrane</keyword>
<keyword evidence="1" id="KW-1133">Transmembrane helix</keyword>
<accession>A0A5S3PTD3</accession>
<dbReference type="OrthoDB" id="1449985at2"/>
<gene>
    <name evidence="2" type="ORF">FEE95_11825</name>
</gene>
<dbReference type="Proteomes" id="UP000310314">
    <property type="component" value="Unassembled WGS sequence"/>
</dbReference>